<dbReference type="SUPFAM" id="SSF82714">
    <property type="entry name" value="Multidrug efflux transporter AcrB TolC docking domain, DN and DC subdomains"/>
    <property type="match status" value="2"/>
</dbReference>
<evidence type="ECO:0000256" key="2">
    <source>
        <dbReference type="ARBA" id="ARBA00010942"/>
    </source>
</evidence>
<feature type="transmembrane region" description="Helical" evidence="8">
    <location>
        <begin position="932"/>
        <end position="957"/>
    </location>
</feature>
<feature type="transmembrane region" description="Helical" evidence="8">
    <location>
        <begin position="978"/>
        <end position="998"/>
    </location>
</feature>
<dbReference type="Gene3D" id="3.30.70.1440">
    <property type="entry name" value="Multidrug efflux transporter AcrB pore domain"/>
    <property type="match status" value="1"/>
</dbReference>
<sequence length="1041" mass="111355">MFDTLIRFSIERRWLVLMLAAFMAALGVYSYRQLPIDAVPDITNVQVQVNTALPGYSPLEAEQRITFPVETAMAGLPNLEQTRSLSRYGLSQVTVIFKDGTDIYFARQLVNERLQQARASLPAGASPEMGPMSTGLGEIYMWTVEAKPGALKTDGTPYDSTDLRQIQDWIVKPQLRNVPGVTDINTIGGYARELHVAPNPGQMVAHGLALSDIVEALERNNSNVGAGYIERGGEQYLVRVPGQVGSSEDIGGIILRSSQGVPLYIRDVAEVGVGKELRTGAASENGQEVVLGTVFMLIGENSRAVSAAVDKKLGEINRTLPPGVIARTVYDRTDLVDKAIATVRQNLLEGAALVIVVLFLFLGNIRAALITAMVIPLAMLATFSGMVAKGVSANLMSLGALDFGIIIDGAVVIVENCVRRLAHAQAAAGRPLTREERLREVFAAAGEARRPLLFGQLIIMVVYLPIFALTGVEGKMFHPMAFTVVAALLAATVLSVTFIPAAVALLIGNKVSEHDSRLMAWARRAYLPLLRRTTANKAPVMVIAGVAIGLSALLATRLGSEFVPSLNEGDVTMHALRIPGTSLSQAVEMQLALERTIKQMPEVDTVFSKMGTAEVATDPMPPSVADTFIMLKPESEWPKPKRSREAFLAALEQAVGKVPGNNYEFTQPIQMRFNELLSGVRSDVAIKVFGDDSAVMSRSAGQIAAVLDTIPGAADVKVEQTTGLPMLTIRIDRARTARVGVNVGDVQQAIATAIGGSGAGSLFEGDRRVDIVVRLPEPLRADLEAIRRLPIRVAQREGNQPAAYVPLGDVAQLDMAPGPNQVSRENGKRLVIVTANVRGRDIGSFVADAGAAIGQQVKIPPGYWITWGGTFEQLQSATSRLQLVVPATLALVFMLLFFMFGNVRDGLLVFTGVPFALTGGIVALWMRGIPLSISAAVGFIALSGVAVLNGLVMISFIRGLRAEGMPLALAVETGAMTRLRPVLMTALVASLGFVPMALATGTGAEVQRPLATVVIGGVLSSTLLTLLVLPLLYQWAHRRDD</sequence>
<dbReference type="GO" id="GO:0008324">
    <property type="term" value="F:monoatomic cation transmembrane transporter activity"/>
    <property type="evidence" value="ECO:0007669"/>
    <property type="project" value="InterPro"/>
</dbReference>
<evidence type="ECO:0000256" key="1">
    <source>
        <dbReference type="ARBA" id="ARBA00004651"/>
    </source>
</evidence>
<dbReference type="EMBL" id="RXLQ01000001">
    <property type="protein sequence ID" value="RSZ60835.1"/>
    <property type="molecule type" value="Genomic_DNA"/>
</dbReference>
<keyword evidence="6 8" id="KW-1133">Transmembrane helix</keyword>
<comment type="subcellular location">
    <subcellularLocation>
        <location evidence="1">Cell membrane</location>
        <topology evidence="1">Multi-pass membrane protein</topology>
    </subcellularLocation>
</comment>
<keyword evidence="4" id="KW-1003">Cell membrane</keyword>
<feature type="transmembrane region" description="Helical" evidence="8">
    <location>
        <begin position="484"/>
        <end position="507"/>
    </location>
</feature>
<dbReference type="SUPFAM" id="SSF82866">
    <property type="entry name" value="Multidrug efflux transporter AcrB transmembrane domain"/>
    <property type="match status" value="2"/>
</dbReference>
<keyword evidence="7 8" id="KW-0472">Membrane</keyword>
<organism evidence="9 10">
    <name type="scientific">Massilia atriviolacea</name>
    <dbReference type="NCBI Taxonomy" id="2495579"/>
    <lineage>
        <taxon>Bacteria</taxon>
        <taxon>Pseudomonadati</taxon>
        <taxon>Pseudomonadota</taxon>
        <taxon>Betaproteobacteria</taxon>
        <taxon>Burkholderiales</taxon>
        <taxon>Oxalobacteraceae</taxon>
        <taxon>Telluria group</taxon>
        <taxon>Massilia</taxon>
    </lineage>
</organism>
<dbReference type="PANTHER" id="PTHR32063:SF24">
    <property type="entry name" value="CATION EFFLUX SYSTEM (ACRB_ACRD_ACRF FAMILY)"/>
    <property type="match status" value="1"/>
</dbReference>
<evidence type="ECO:0000256" key="4">
    <source>
        <dbReference type="ARBA" id="ARBA00022475"/>
    </source>
</evidence>
<dbReference type="AlphaFoldDB" id="A0A430HTP0"/>
<keyword evidence="10" id="KW-1185">Reference proteome</keyword>
<dbReference type="InterPro" id="IPR001036">
    <property type="entry name" value="Acrflvin-R"/>
</dbReference>
<comment type="caution">
    <text evidence="9">The sequence shown here is derived from an EMBL/GenBank/DDBJ whole genome shotgun (WGS) entry which is preliminary data.</text>
</comment>
<dbReference type="PANTHER" id="PTHR32063">
    <property type="match status" value="1"/>
</dbReference>
<dbReference type="OrthoDB" id="9798415at2"/>
<keyword evidence="5 8" id="KW-0812">Transmembrane</keyword>
<reference evidence="9 10" key="1">
    <citation type="submission" date="2018-12" db="EMBL/GenBank/DDBJ databases">
        <authorList>
            <person name="Yang E."/>
        </authorList>
    </citation>
    <scope>NUCLEOTIDE SEQUENCE [LARGE SCALE GENOMIC DNA]</scope>
    <source>
        <strain evidence="9 10">SOD</strain>
    </source>
</reference>
<proteinExistence type="inferred from homology"/>
<evidence type="ECO:0000313" key="10">
    <source>
        <dbReference type="Proteomes" id="UP000278085"/>
    </source>
</evidence>
<dbReference type="RefSeq" id="WP_126072219.1">
    <property type="nucleotide sequence ID" value="NZ_CP051166.1"/>
</dbReference>
<protein>
    <submittedName>
        <fullName evidence="9">CusA/CzcA family heavy metal efflux RND transporter</fullName>
    </submittedName>
</protein>
<dbReference type="InterPro" id="IPR027463">
    <property type="entry name" value="AcrB_DN_DC_subdom"/>
</dbReference>
<evidence type="ECO:0000256" key="8">
    <source>
        <dbReference type="SAM" id="Phobius"/>
    </source>
</evidence>
<comment type="similarity">
    <text evidence="2">Belongs to the resistance-nodulation-cell division (RND) (TC 2.A.6) family.</text>
</comment>
<feature type="transmembrane region" description="Helical" evidence="8">
    <location>
        <begin position="538"/>
        <end position="558"/>
    </location>
</feature>
<name>A0A430HTP0_9BURK</name>
<evidence type="ECO:0000256" key="6">
    <source>
        <dbReference type="ARBA" id="ARBA00022989"/>
    </source>
</evidence>
<evidence type="ECO:0000256" key="5">
    <source>
        <dbReference type="ARBA" id="ARBA00022692"/>
    </source>
</evidence>
<gene>
    <name evidence="9" type="ORF">EJB06_01465</name>
</gene>
<evidence type="ECO:0000256" key="7">
    <source>
        <dbReference type="ARBA" id="ARBA00023136"/>
    </source>
</evidence>
<dbReference type="InterPro" id="IPR004763">
    <property type="entry name" value="CusA-like"/>
</dbReference>
<dbReference type="Gene3D" id="3.30.70.1430">
    <property type="entry name" value="Multidrug efflux transporter AcrB pore domain"/>
    <property type="match status" value="2"/>
</dbReference>
<evidence type="ECO:0000313" key="9">
    <source>
        <dbReference type="EMBL" id="RSZ60835.1"/>
    </source>
</evidence>
<dbReference type="Gene3D" id="3.30.70.1320">
    <property type="entry name" value="Multidrug efflux transporter AcrB pore domain like"/>
    <property type="match status" value="1"/>
</dbReference>
<dbReference type="NCBIfam" id="TIGR00914">
    <property type="entry name" value="2A0601"/>
    <property type="match status" value="1"/>
</dbReference>
<feature type="transmembrane region" description="Helical" evidence="8">
    <location>
        <begin position="881"/>
        <end position="900"/>
    </location>
</feature>
<evidence type="ECO:0000256" key="3">
    <source>
        <dbReference type="ARBA" id="ARBA00022448"/>
    </source>
</evidence>
<feature type="transmembrane region" description="Helical" evidence="8">
    <location>
        <begin position="452"/>
        <end position="472"/>
    </location>
</feature>
<dbReference type="GO" id="GO:0042910">
    <property type="term" value="F:xenobiotic transmembrane transporter activity"/>
    <property type="evidence" value="ECO:0007669"/>
    <property type="project" value="TreeGrafter"/>
</dbReference>
<dbReference type="Pfam" id="PF00873">
    <property type="entry name" value="ACR_tran"/>
    <property type="match status" value="1"/>
</dbReference>
<dbReference type="Proteomes" id="UP000278085">
    <property type="component" value="Unassembled WGS sequence"/>
</dbReference>
<keyword evidence="3" id="KW-0813">Transport</keyword>
<dbReference type="GO" id="GO:0005886">
    <property type="term" value="C:plasma membrane"/>
    <property type="evidence" value="ECO:0007669"/>
    <property type="project" value="UniProtKB-SubCell"/>
</dbReference>
<dbReference type="PRINTS" id="PR00702">
    <property type="entry name" value="ACRIFLAVINRP"/>
</dbReference>
<feature type="transmembrane region" description="Helical" evidence="8">
    <location>
        <begin position="394"/>
        <end position="414"/>
    </location>
</feature>
<dbReference type="Gene3D" id="3.30.2090.10">
    <property type="entry name" value="Multidrug efflux transporter AcrB TolC docking domain, DN and DC subdomains"/>
    <property type="match status" value="2"/>
</dbReference>
<accession>A0A430HTP0</accession>
<feature type="transmembrane region" description="Helical" evidence="8">
    <location>
        <begin position="907"/>
        <end position="926"/>
    </location>
</feature>
<dbReference type="Gene3D" id="1.20.1640.10">
    <property type="entry name" value="Multidrug efflux transporter AcrB transmembrane domain"/>
    <property type="match status" value="2"/>
</dbReference>
<feature type="transmembrane region" description="Helical" evidence="8">
    <location>
        <begin position="1010"/>
        <end position="1033"/>
    </location>
</feature>
<dbReference type="SUPFAM" id="SSF82693">
    <property type="entry name" value="Multidrug efflux transporter AcrB pore domain, PN1, PN2, PC1 and PC2 subdomains"/>
    <property type="match status" value="3"/>
</dbReference>